<dbReference type="EMBL" id="AJWY01006118">
    <property type="protein sequence ID" value="EKC67743.1"/>
    <property type="molecule type" value="Genomic_DNA"/>
</dbReference>
<dbReference type="InterPro" id="IPR036565">
    <property type="entry name" value="Mur-like_cat_sf"/>
</dbReference>
<evidence type="ECO:0000256" key="2">
    <source>
        <dbReference type="ARBA" id="ARBA00022598"/>
    </source>
</evidence>
<dbReference type="GO" id="GO:0004326">
    <property type="term" value="F:tetrahydrofolylpolyglutamate synthase activity"/>
    <property type="evidence" value="ECO:0007669"/>
    <property type="project" value="InterPro"/>
</dbReference>
<keyword evidence="3" id="KW-0547">Nucleotide-binding</keyword>
<evidence type="ECO:0000256" key="1">
    <source>
        <dbReference type="ARBA" id="ARBA00008276"/>
    </source>
</evidence>
<comment type="caution">
    <text evidence="5">The sequence shown here is derived from an EMBL/GenBank/DDBJ whole genome shotgun (WGS) entry which is preliminary data.</text>
</comment>
<protein>
    <submittedName>
        <fullName evidence="5">Folylpolyglutamate synthase/dihydrofolate synthase</fullName>
    </submittedName>
</protein>
<keyword evidence="2" id="KW-0436">Ligase</keyword>
<comment type="similarity">
    <text evidence="1">Belongs to the folylpolyglutamate synthase family.</text>
</comment>
<organism evidence="5">
    <name type="scientific">human gut metagenome</name>
    <dbReference type="NCBI Taxonomy" id="408170"/>
    <lineage>
        <taxon>unclassified sequences</taxon>
        <taxon>metagenomes</taxon>
        <taxon>organismal metagenomes</taxon>
    </lineage>
</organism>
<dbReference type="SUPFAM" id="SSF53623">
    <property type="entry name" value="MurD-like peptide ligases, catalytic domain"/>
    <property type="match status" value="1"/>
</dbReference>
<gene>
    <name evidence="5" type="ORF">LEA_09148</name>
</gene>
<sequence length="57" mass="6356">MTYENAVEKIHSLLTFGSRPGLDRMRILLDRLGNPQDRLKFIHIAGTNGKGSVCAML</sequence>
<proteinExistence type="inferred from homology"/>
<feature type="non-terminal residue" evidence="5">
    <location>
        <position position="57"/>
    </location>
</feature>
<evidence type="ECO:0000256" key="3">
    <source>
        <dbReference type="ARBA" id="ARBA00022741"/>
    </source>
</evidence>
<dbReference type="GO" id="GO:0008841">
    <property type="term" value="F:dihydrofolate synthase activity"/>
    <property type="evidence" value="ECO:0007669"/>
    <property type="project" value="TreeGrafter"/>
</dbReference>
<reference evidence="5" key="1">
    <citation type="journal article" date="2013" name="Environ. Microbiol.">
        <title>Microbiota from the distal guts of lean and obese adolescents exhibit partial functional redundancy besides clear differences in community structure.</title>
        <authorList>
            <person name="Ferrer M."/>
            <person name="Ruiz A."/>
            <person name="Lanza F."/>
            <person name="Haange S.B."/>
            <person name="Oberbach A."/>
            <person name="Till H."/>
            <person name="Bargiela R."/>
            <person name="Campoy C."/>
            <person name="Segura M.T."/>
            <person name="Richter M."/>
            <person name="von Bergen M."/>
            <person name="Seifert J."/>
            <person name="Suarez A."/>
        </authorList>
    </citation>
    <scope>NUCLEOTIDE SEQUENCE</scope>
</reference>
<dbReference type="PANTHER" id="PTHR11136:SF0">
    <property type="entry name" value="DIHYDROFOLATE SYNTHETASE-RELATED"/>
    <property type="match status" value="1"/>
</dbReference>
<evidence type="ECO:0000256" key="4">
    <source>
        <dbReference type="ARBA" id="ARBA00022840"/>
    </source>
</evidence>
<dbReference type="Gene3D" id="3.40.1190.10">
    <property type="entry name" value="Mur-like, catalytic domain"/>
    <property type="match status" value="1"/>
</dbReference>
<dbReference type="AlphaFoldDB" id="K1TDB8"/>
<dbReference type="PANTHER" id="PTHR11136">
    <property type="entry name" value="FOLYLPOLYGLUTAMATE SYNTHASE-RELATED"/>
    <property type="match status" value="1"/>
</dbReference>
<dbReference type="GO" id="GO:0005737">
    <property type="term" value="C:cytoplasm"/>
    <property type="evidence" value="ECO:0007669"/>
    <property type="project" value="TreeGrafter"/>
</dbReference>
<dbReference type="GO" id="GO:0005524">
    <property type="term" value="F:ATP binding"/>
    <property type="evidence" value="ECO:0007669"/>
    <property type="project" value="UniProtKB-KW"/>
</dbReference>
<name>K1TDB8_9ZZZZ</name>
<evidence type="ECO:0000313" key="5">
    <source>
        <dbReference type="EMBL" id="EKC67743.1"/>
    </source>
</evidence>
<keyword evidence="4" id="KW-0067">ATP-binding</keyword>
<dbReference type="InterPro" id="IPR001645">
    <property type="entry name" value="Folylpolyglutamate_synth"/>
</dbReference>
<accession>K1TDB8</accession>